<proteinExistence type="predicted"/>
<evidence type="ECO:0000256" key="1">
    <source>
        <dbReference type="ARBA" id="ARBA00004370"/>
    </source>
</evidence>
<keyword evidence="3" id="KW-1133">Transmembrane helix</keyword>
<evidence type="ECO:0000256" key="4">
    <source>
        <dbReference type="ARBA" id="ARBA00023136"/>
    </source>
</evidence>
<dbReference type="AlphaFoldDB" id="A0A8H4ZR93"/>
<dbReference type="GO" id="GO:0008610">
    <property type="term" value="P:lipid biosynthetic process"/>
    <property type="evidence" value="ECO:0007669"/>
    <property type="project" value="InterPro"/>
</dbReference>
<sequence length="265" mass="30534">MILQFNHKSTAKAEVEMSQLWANVVTTYDPFTIEFVGSCLVQIIFWWIPSAVFVLLDHVAPDFAARHKIQPPPKQPKGSEILDSVLISLRNQLIVIGLQLSLAFLATQRNMPSTFQVTASLPSASSFVSDFAICLVAREVLFYYSHRLFHIPYLYRRIHKIHHKFTAPVAFASQYAHPIEHIVANTIPIVLPPILLRTHILTMWAFVAWQLIETATVHSGFDFFGGAAYRHDRHHERFDVHFGGMPWLDWLHNTDERKRLEKKNK</sequence>
<protein>
    <recommendedName>
        <fullName evidence="5">Fatty acid hydroxylase domain-containing protein</fullName>
    </recommendedName>
</protein>
<dbReference type="InterPro" id="IPR006694">
    <property type="entry name" value="Fatty_acid_hydroxylase"/>
</dbReference>
<evidence type="ECO:0000313" key="7">
    <source>
        <dbReference type="Proteomes" id="UP000573603"/>
    </source>
</evidence>
<dbReference type="Pfam" id="PF04116">
    <property type="entry name" value="FA_hydroxylase"/>
    <property type="match status" value="1"/>
</dbReference>
<evidence type="ECO:0000259" key="5">
    <source>
        <dbReference type="Pfam" id="PF04116"/>
    </source>
</evidence>
<dbReference type="GO" id="GO:0016020">
    <property type="term" value="C:membrane"/>
    <property type="evidence" value="ECO:0007669"/>
    <property type="project" value="UniProtKB-SubCell"/>
</dbReference>
<evidence type="ECO:0000256" key="3">
    <source>
        <dbReference type="ARBA" id="ARBA00022989"/>
    </source>
</evidence>
<keyword evidence="2" id="KW-0812">Transmembrane</keyword>
<gene>
    <name evidence="6" type="ORF">FANTH_4169</name>
</gene>
<organism evidence="6 7">
    <name type="scientific">Fusarium anthophilum</name>
    <dbReference type="NCBI Taxonomy" id="48485"/>
    <lineage>
        <taxon>Eukaryota</taxon>
        <taxon>Fungi</taxon>
        <taxon>Dikarya</taxon>
        <taxon>Ascomycota</taxon>
        <taxon>Pezizomycotina</taxon>
        <taxon>Sordariomycetes</taxon>
        <taxon>Hypocreomycetidae</taxon>
        <taxon>Hypocreales</taxon>
        <taxon>Nectriaceae</taxon>
        <taxon>Fusarium</taxon>
        <taxon>Fusarium fujikuroi species complex</taxon>
    </lineage>
</organism>
<evidence type="ECO:0000256" key="2">
    <source>
        <dbReference type="ARBA" id="ARBA00022692"/>
    </source>
</evidence>
<name>A0A8H4ZR93_9HYPO</name>
<dbReference type="Proteomes" id="UP000573603">
    <property type="component" value="Unassembled WGS sequence"/>
</dbReference>
<keyword evidence="7" id="KW-1185">Reference proteome</keyword>
<dbReference type="GO" id="GO:0005506">
    <property type="term" value="F:iron ion binding"/>
    <property type="evidence" value="ECO:0007669"/>
    <property type="project" value="InterPro"/>
</dbReference>
<keyword evidence="4" id="KW-0472">Membrane</keyword>
<feature type="domain" description="Fatty acid hydroxylase" evidence="5">
    <location>
        <begin position="131"/>
        <end position="254"/>
    </location>
</feature>
<reference evidence="6 7" key="1">
    <citation type="journal article" date="2020" name="BMC Genomics">
        <title>Correction to: Identification and distribution of gene clusters required for synthesis of sphingolipid metabolism inhibitors in diverse species of the filamentous fungus Fusarium.</title>
        <authorList>
            <person name="Kim H.S."/>
            <person name="Lohmar J.M."/>
            <person name="Busman M."/>
            <person name="Brown D.W."/>
            <person name="Naumann T.A."/>
            <person name="Divon H.H."/>
            <person name="Lysoe E."/>
            <person name="Uhlig S."/>
            <person name="Proctor R.H."/>
        </authorList>
    </citation>
    <scope>NUCLEOTIDE SEQUENCE [LARGE SCALE GENOMIC DNA]</scope>
    <source>
        <strain evidence="6 7">NRRL 25214</strain>
    </source>
</reference>
<comment type="caution">
    <text evidence="6">The sequence shown here is derived from an EMBL/GenBank/DDBJ whole genome shotgun (WGS) entry which is preliminary data.</text>
</comment>
<dbReference type="PANTHER" id="PTHR11863">
    <property type="entry name" value="STEROL DESATURASE"/>
    <property type="match status" value="1"/>
</dbReference>
<dbReference type="GO" id="GO:0016491">
    <property type="term" value="F:oxidoreductase activity"/>
    <property type="evidence" value="ECO:0007669"/>
    <property type="project" value="InterPro"/>
</dbReference>
<dbReference type="InterPro" id="IPR050307">
    <property type="entry name" value="Sterol_Desaturase_Related"/>
</dbReference>
<comment type="subcellular location">
    <subcellularLocation>
        <location evidence="1">Membrane</location>
    </subcellularLocation>
</comment>
<dbReference type="EMBL" id="JABEVY010000086">
    <property type="protein sequence ID" value="KAF5250726.1"/>
    <property type="molecule type" value="Genomic_DNA"/>
</dbReference>
<accession>A0A8H4ZR93</accession>
<evidence type="ECO:0000313" key="6">
    <source>
        <dbReference type="EMBL" id="KAF5250726.1"/>
    </source>
</evidence>